<evidence type="ECO:0000256" key="3">
    <source>
        <dbReference type="ARBA" id="ARBA00022603"/>
    </source>
</evidence>
<comment type="catalytic activity">
    <reaction evidence="1 9">
        <text>guanosine(46) in tRNA + S-adenosyl-L-methionine = N(7)-methylguanosine(46) in tRNA + S-adenosyl-L-homocysteine</text>
        <dbReference type="Rhea" id="RHEA:42708"/>
        <dbReference type="Rhea" id="RHEA-COMP:10188"/>
        <dbReference type="Rhea" id="RHEA-COMP:10189"/>
        <dbReference type="ChEBI" id="CHEBI:57856"/>
        <dbReference type="ChEBI" id="CHEBI:59789"/>
        <dbReference type="ChEBI" id="CHEBI:74269"/>
        <dbReference type="ChEBI" id="CHEBI:74480"/>
        <dbReference type="EC" id="2.1.1.33"/>
    </reaction>
</comment>
<evidence type="ECO:0000256" key="9">
    <source>
        <dbReference type="HAMAP-Rule" id="MF_03055"/>
    </source>
</evidence>
<feature type="binding site" evidence="9">
    <location>
        <begin position="259"/>
        <end position="261"/>
    </location>
    <ligand>
        <name>S-adenosyl-L-methionine</name>
        <dbReference type="ChEBI" id="CHEBI:59789"/>
    </ligand>
</feature>
<feature type="binding site" evidence="9">
    <location>
        <begin position="127"/>
        <end position="128"/>
    </location>
    <ligand>
        <name>S-adenosyl-L-methionine</name>
        <dbReference type="ChEBI" id="CHEBI:59789"/>
    </ligand>
</feature>
<dbReference type="CDD" id="cd02440">
    <property type="entry name" value="AdoMet_MTases"/>
    <property type="match status" value="1"/>
</dbReference>
<keyword evidence="12" id="KW-1185">Reference proteome</keyword>
<dbReference type="InterPro" id="IPR025763">
    <property type="entry name" value="Trm8_euk"/>
</dbReference>
<evidence type="ECO:0000256" key="7">
    <source>
        <dbReference type="ARBA" id="ARBA00022884"/>
    </source>
</evidence>
<dbReference type="InterPro" id="IPR003358">
    <property type="entry name" value="tRNA_(Gua-N-7)_MeTrfase_Trmb"/>
</dbReference>
<dbReference type="HAMAP" id="MF_03055">
    <property type="entry name" value="tRNA_methyltr_TrmB_euk"/>
    <property type="match status" value="1"/>
</dbReference>
<dbReference type="SUPFAM" id="SSF53335">
    <property type="entry name" value="S-adenosyl-L-methionine-dependent methyltransferases"/>
    <property type="match status" value="1"/>
</dbReference>
<dbReference type="OMA" id="LPNYFAK"/>
<proteinExistence type="inferred from homology"/>
<dbReference type="GO" id="GO:0005634">
    <property type="term" value="C:nucleus"/>
    <property type="evidence" value="ECO:0007669"/>
    <property type="project" value="UniProtKB-SubCell"/>
</dbReference>
<evidence type="ECO:0000256" key="1">
    <source>
        <dbReference type="ARBA" id="ARBA00000142"/>
    </source>
</evidence>
<evidence type="ECO:0000256" key="2">
    <source>
        <dbReference type="ARBA" id="ARBA00022555"/>
    </source>
</evidence>
<reference evidence="11 12" key="1">
    <citation type="submission" date="2011-07" db="EMBL/GenBank/DDBJ databases">
        <authorList>
            <person name="Coyne R."/>
            <person name="Brami D."/>
            <person name="Johnson J."/>
            <person name="Hostetler J."/>
            <person name="Hannick L."/>
            <person name="Clark T."/>
            <person name="Cassidy-Hanley D."/>
            <person name="Inman J."/>
        </authorList>
    </citation>
    <scope>NUCLEOTIDE SEQUENCE [LARGE SCALE GENOMIC DNA]</scope>
    <source>
        <strain evidence="11 12">G5</strain>
    </source>
</reference>
<keyword evidence="3 9" id="KW-0489">Methyltransferase</keyword>
<evidence type="ECO:0000256" key="8">
    <source>
        <dbReference type="ARBA" id="ARBA00023242"/>
    </source>
</evidence>
<evidence type="ECO:0000256" key="6">
    <source>
        <dbReference type="ARBA" id="ARBA00022694"/>
    </source>
</evidence>
<feature type="binding site" evidence="9">
    <location>
        <position position="181"/>
    </location>
    <ligand>
        <name>S-adenosyl-L-methionine</name>
        <dbReference type="ChEBI" id="CHEBI:59789"/>
    </ligand>
</feature>
<dbReference type="NCBIfam" id="TIGR00091">
    <property type="entry name" value="tRNA (guanosine(46)-N7)-methyltransferase TrmB"/>
    <property type="match status" value="1"/>
</dbReference>
<dbReference type="EC" id="2.1.1.33" evidence="9"/>
<protein>
    <recommendedName>
        <fullName evidence="9">tRNA (guanine-N(7)-)-methyltransferase</fullName>
        <ecNumber evidence="9">2.1.1.33</ecNumber>
    </recommendedName>
    <alternativeName>
        <fullName evidence="9">tRNA (guanine(46)-N(7))-methyltransferase</fullName>
    </alternativeName>
    <alternativeName>
        <fullName evidence="9">tRNA(m7G46)-methyltransferase</fullName>
    </alternativeName>
</protein>
<evidence type="ECO:0000256" key="5">
    <source>
        <dbReference type="ARBA" id="ARBA00022691"/>
    </source>
</evidence>
<dbReference type="InParanoid" id="G0QVK6"/>
<keyword evidence="6 9" id="KW-0819">tRNA processing</keyword>
<gene>
    <name evidence="11" type="ORF">IMG5_124320</name>
</gene>
<dbReference type="AlphaFoldDB" id="G0QVK6"/>
<dbReference type="PANTHER" id="PTHR23417:SF16">
    <property type="entry name" value="TRNA (GUANINE-N(7)-)-METHYLTRANSFERASE"/>
    <property type="match status" value="1"/>
</dbReference>
<dbReference type="STRING" id="857967.G0QVK6"/>
<evidence type="ECO:0000256" key="10">
    <source>
        <dbReference type="SAM" id="MobiDB-lite"/>
    </source>
</evidence>
<dbReference type="Gene3D" id="3.40.50.150">
    <property type="entry name" value="Vaccinia Virus protein VP39"/>
    <property type="match status" value="1"/>
</dbReference>
<comment type="similarity">
    <text evidence="9">Belongs to the class I-like SAM-binding methyltransferase superfamily. TrmB family.</text>
</comment>
<feature type="region of interest" description="Disordered" evidence="10">
    <location>
        <begin position="1"/>
        <end position="25"/>
    </location>
</feature>
<keyword evidence="5 9" id="KW-0949">S-adenosyl-L-methionine</keyword>
<feature type="binding site" evidence="9">
    <location>
        <position position="104"/>
    </location>
    <ligand>
        <name>S-adenosyl-L-methionine</name>
        <dbReference type="ChEBI" id="CHEBI:59789"/>
    </ligand>
</feature>
<organism evidence="11 12">
    <name type="scientific">Ichthyophthirius multifiliis</name>
    <name type="common">White spot disease agent</name>
    <name type="synonym">Ich</name>
    <dbReference type="NCBI Taxonomy" id="5932"/>
    <lineage>
        <taxon>Eukaryota</taxon>
        <taxon>Sar</taxon>
        <taxon>Alveolata</taxon>
        <taxon>Ciliophora</taxon>
        <taxon>Intramacronucleata</taxon>
        <taxon>Oligohymenophorea</taxon>
        <taxon>Hymenostomatida</taxon>
        <taxon>Ophryoglenina</taxon>
        <taxon>Ichthyophthirius</taxon>
    </lineage>
</organism>
<dbReference type="Pfam" id="PF02390">
    <property type="entry name" value="Methyltransf_4"/>
    <property type="match status" value="1"/>
</dbReference>
<feature type="active site" evidence="9">
    <location>
        <position position="184"/>
    </location>
</feature>
<accession>G0QVK6</accession>
<dbReference type="eggNOG" id="KOG3115">
    <property type="taxonomic scope" value="Eukaryota"/>
</dbReference>
<evidence type="ECO:0000256" key="4">
    <source>
        <dbReference type="ARBA" id="ARBA00022679"/>
    </source>
</evidence>
<dbReference type="GO" id="GO:0043527">
    <property type="term" value="C:tRNA methyltransferase complex"/>
    <property type="evidence" value="ECO:0007669"/>
    <property type="project" value="TreeGrafter"/>
</dbReference>
<dbReference type="PANTHER" id="PTHR23417">
    <property type="entry name" value="3-DEOXY-D-MANNO-OCTULOSONIC-ACID TRANSFERASE/TRNA GUANINE-N 7 - -METHYLTRANSFERASE"/>
    <property type="match status" value="1"/>
</dbReference>
<comment type="subcellular location">
    <subcellularLocation>
        <location evidence="9">Nucleus</location>
    </subcellularLocation>
</comment>
<comment type="function">
    <text evidence="9">Catalyzes the formation of N(7)-methylguanine at position 46 (m7G46) in tRNA.</text>
</comment>
<keyword evidence="7 9" id="KW-0694">RNA-binding</keyword>
<name>G0QVK6_ICHMU</name>
<dbReference type="FunCoup" id="G0QVK6">
    <property type="interactions" value="187"/>
</dbReference>
<keyword evidence="8 9" id="KW-0539">Nucleus</keyword>
<feature type="binding site" evidence="9">
    <location>
        <begin position="161"/>
        <end position="162"/>
    </location>
    <ligand>
        <name>S-adenosyl-L-methionine</name>
        <dbReference type="ChEBI" id="CHEBI:59789"/>
    </ligand>
</feature>
<dbReference type="PROSITE" id="PS51625">
    <property type="entry name" value="SAM_MT_TRMB"/>
    <property type="match status" value="1"/>
</dbReference>
<dbReference type="EMBL" id="GL983947">
    <property type="protein sequence ID" value="EGR30766.1"/>
    <property type="molecule type" value="Genomic_DNA"/>
</dbReference>
<dbReference type="UniPathway" id="UPA00989"/>
<dbReference type="Proteomes" id="UP000008983">
    <property type="component" value="Unassembled WGS sequence"/>
</dbReference>
<dbReference type="GeneID" id="14906883"/>
<sequence length="280" mass="32993">MSKQDLEDFEKESTQNKKQRLMPKKAEYRMRAHINPFNDTPFPYPLNPNYVDWALHYPKFFGLSQEENEKIYCNTQEHPLNYDKLISDDRNGLNGPHPEFLDIGCGFGGLVFELAKNFPQNLILGMEIRDKLVNFGSEKIRGLRIESQGTQYNNAAVIRTNTMRHLIQYFRKESIQKMFFCFADPHFKKANHRRRIINTGYLSEYAFLLQPKGKIYCITDVSDLHNWQEEHLSKHNQFRKLSEKELEGDICVDLIQNSTEEGQKVTRNKGNKWCCVFEKI</sequence>
<feature type="compositionally biased region" description="Basic and acidic residues" evidence="10">
    <location>
        <begin position="1"/>
        <end position="15"/>
    </location>
</feature>
<dbReference type="RefSeq" id="XP_004032353.1">
    <property type="nucleotide sequence ID" value="XM_004032305.1"/>
</dbReference>
<evidence type="ECO:0000313" key="12">
    <source>
        <dbReference type="Proteomes" id="UP000008983"/>
    </source>
</evidence>
<dbReference type="GO" id="GO:0000049">
    <property type="term" value="F:tRNA binding"/>
    <property type="evidence" value="ECO:0007669"/>
    <property type="project" value="UniProtKB-UniRule"/>
</dbReference>
<keyword evidence="4 9" id="KW-0808">Transferase</keyword>
<evidence type="ECO:0000313" key="11">
    <source>
        <dbReference type="EMBL" id="EGR30766.1"/>
    </source>
</evidence>
<dbReference type="OrthoDB" id="47276at2759"/>
<dbReference type="InterPro" id="IPR029063">
    <property type="entry name" value="SAM-dependent_MTases_sf"/>
</dbReference>
<keyword evidence="2 9" id="KW-0820">tRNA-binding</keyword>
<dbReference type="GO" id="GO:0008176">
    <property type="term" value="F:tRNA (guanine(46)-N7)-methyltransferase activity"/>
    <property type="evidence" value="ECO:0007669"/>
    <property type="project" value="UniProtKB-UniRule"/>
</dbReference>
<comment type="pathway">
    <text evidence="9">tRNA modification; N(7)-methylguanine-tRNA biosynthesis.</text>
</comment>